<dbReference type="SUPFAM" id="SSF50494">
    <property type="entry name" value="Trypsin-like serine proteases"/>
    <property type="match status" value="1"/>
</dbReference>
<proteinExistence type="predicted"/>
<dbReference type="EnsemblMetazoa" id="BGLB010502-RC">
    <property type="protein sequence ID" value="BGLB010502-PC"/>
    <property type="gene ID" value="BGLB010502"/>
</dbReference>
<dbReference type="Pfam" id="PF00089">
    <property type="entry name" value="Trypsin"/>
    <property type="match status" value="1"/>
</dbReference>
<dbReference type="CDD" id="cd00190">
    <property type="entry name" value="Tryp_SPc"/>
    <property type="match status" value="1"/>
</dbReference>
<organism evidence="4 5">
    <name type="scientific">Biomphalaria glabrata</name>
    <name type="common">Bloodfluke planorb</name>
    <name type="synonym">Freshwater snail</name>
    <dbReference type="NCBI Taxonomy" id="6526"/>
    <lineage>
        <taxon>Eukaryota</taxon>
        <taxon>Metazoa</taxon>
        <taxon>Spiralia</taxon>
        <taxon>Lophotrochozoa</taxon>
        <taxon>Mollusca</taxon>
        <taxon>Gastropoda</taxon>
        <taxon>Heterobranchia</taxon>
        <taxon>Euthyneura</taxon>
        <taxon>Panpulmonata</taxon>
        <taxon>Hygrophila</taxon>
        <taxon>Lymnaeoidea</taxon>
        <taxon>Planorbidae</taxon>
        <taxon>Biomphalaria</taxon>
    </lineage>
</organism>
<protein>
    <recommendedName>
        <fullName evidence="3">Peptidase S1 domain-containing protein</fullName>
    </recommendedName>
</protein>
<sequence length="328" mass="37480">MYKICFSFLFYSLLVLKVQSECYKFGKTKYEFDYYKRMYNEFVGNPFQKANTPLPDVFDYNVEERRLQKLQCGKTTVDPESAILGGRTAKDKAWPWYVLLKHNTTRGLCGGVLIDNRWVLTAAHCLLNKTIAYASFGNFKRNDTTRRVSHTFVHEDYESVSKFSASDIGMVLLQRPVKFSDEIQPICLPGEDMNFEGNLQCYAMGFGTTDPDVRVGSDTLQQIKVNITSQAVCVYAYRMSNVSVDSRNICSEKEPNIGLCYGDSGSPLSCKYGQRFVVAGIAVFVSPYCRSLYWPDVYVRVSEFRNWIIRIVGRYRSVGPLVLPDDQN</sequence>
<dbReference type="GO" id="GO:0004252">
    <property type="term" value="F:serine-type endopeptidase activity"/>
    <property type="evidence" value="ECO:0007669"/>
    <property type="project" value="InterPro"/>
</dbReference>
<dbReference type="InterPro" id="IPR043504">
    <property type="entry name" value="Peptidase_S1_PA_chymotrypsin"/>
</dbReference>
<dbReference type="PROSITE" id="PS50240">
    <property type="entry name" value="TRYPSIN_DOM"/>
    <property type="match status" value="1"/>
</dbReference>
<keyword evidence="2" id="KW-0732">Signal</keyword>
<dbReference type="InterPro" id="IPR001254">
    <property type="entry name" value="Trypsin_dom"/>
</dbReference>
<accession>A0A2C9JZE0</accession>
<feature type="signal peptide" evidence="2">
    <location>
        <begin position="1"/>
        <end position="20"/>
    </location>
</feature>
<reference evidence="4" key="1">
    <citation type="submission" date="2020-05" db="UniProtKB">
        <authorList>
            <consortium name="EnsemblMetazoa"/>
        </authorList>
    </citation>
    <scope>IDENTIFICATION</scope>
    <source>
        <strain evidence="4">BB02</strain>
    </source>
</reference>
<dbReference type="Gene3D" id="2.40.10.10">
    <property type="entry name" value="Trypsin-like serine proteases"/>
    <property type="match status" value="1"/>
</dbReference>
<gene>
    <name evidence="4" type="primary">106073992</name>
</gene>
<dbReference type="VEuPathDB" id="VectorBase:BGLAX_035054"/>
<evidence type="ECO:0000259" key="3">
    <source>
        <dbReference type="PROSITE" id="PS50240"/>
    </source>
</evidence>
<dbReference type="PRINTS" id="PR00722">
    <property type="entry name" value="CHYMOTRYPSIN"/>
</dbReference>
<feature type="domain" description="Peptidase S1" evidence="3">
    <location>
        <begin position="83"/>
        <end position="313"/>
    </location>
</feature>
<dbReference type="FunFam" id="2.40.10.10:FF:000068">
    <property type="entry name" value="transmembrane protease serine 2"/>
    <property type="match status" value="1"/>
</dbReference>
<evidence type="ECO:0000256" key="1">
    <source>
        <dbReference type="ARBA" id="ARBA00023157"/>
    </source>
</evidence>
<name>A0A2C9JZE0_BIOGL</name>
<dbReference type="KEGG" id="bgt:106073992"/>
<dbReference type="PANTHER" id="PTHR24252:SF7">
    <property type="entry name" value="HYALIN"/>
    <property type="match status" value="1"/>
</dbReference>
<dbReference type="VEuPathDB" id="VectorBase:BGLB010502"/>
<dbReference type="SMART" id="SM00020">
    <property type="entry name" value="Tryp_SPc"/>
    <property type="match status" value="1"/>
</dbReference>
<dbReference type="InterPro" id="IPR001314">
    <property type="entry name" value="Peptidase_S1A"/>
</dbReference>
<dbReference type="PANTHER" id="PTHR24252">
    <property type="entry name" value="ACROSIN-RELATED"/>
    <property type="match status" value="1"/>
</dbReference>
<evidence type="ECO:0000313" key="4">
    <source>
        <dbReference type="EnsemblMetazoa" id="BGLB010502-PC"/>
    </source>
</evidence>
<evidence type="ECO:0000313" key="5">
    <source>
        <dbReference type="Proteomes" id="UP000076420"/>
    </source>
</evidence>
<dbReference type="AlphaFoldDB" id="A0A2C9JZE0"/>
<dbReference type="InterPro" id="IPR009003">
    <property type="entry name" value="Peptidase_S1_PA"/>
</dbReference>
<dbReference type="Proteomes" id="UP000076420">
    <property type="component" value="Unassembled WGS sequence"/>
</dbReference>
<dbReference type="OrthoDB" id="10012881at2759"/>
<dbReference type="STRING" id="6526.A0A2C9JZE0"/>
<dbReference type="InterPro" id="IPR018114">
    <property type="entry name" value="TRYPSIN_HIS"/>
</dbReference>
<feature type="chain" id="PRO_5012790535" description="Peptidase S1 domain-containing protein" evidence="2">
    <location>
        <begin position="21"/>
        <end position="328"/>
    </location>
</feature>
<evidence type="ECO:0000256" key="2">
    <source>
        <dbReference type="SAM" id="SignalP"/>
    </source>
</evidence>
<dbReference type="GO" id="GO:0006508">
    <property type="term" value="P:proteolysis"/>
    <property type="evidence" value="ECO:0007669"/>
    <property type="project" value="InterPro"/>
</dbReference>
<dbReference type="PROSITE" id="PS00134">
    <property type="entry name" value="TRYPSIN_HIS"/>
    <property type="match status" value="1"/>
</dbReference>
<keyword evidence="1" id="KW-1015">Disulfide bond</keyword>